<dbReference type="AlphaFoldDB" id="A0A7X1NJN4"/>
<protein>
    <submittedName>
        <fullName evidence="5">IS6 family transposase</fullName>
    </submittedName>
</protein>
<dbReference type="NCBIfam" id="NF033587">
    <property type="entry name" value="transpos_IS6"/>
    <property type="match status" value="1"/>
</dbReference>
<accession>A0A7X1NJN4</accession>
<keyword evidence="3" id="KW-0233">DNA recombination</keyword>
<evidence type="ECO:0000256" key="2">
    <source>
        <dbReference type="ARBA" id="ARBA00023125"/>
    </source>
</evidence>
<sequence length="236" mass="27382">MALSRSRFPAAVISCAVRWYFRFQLSLGDIEELLFERGVVVSYETIRRKFGAGFAHRVKASRRKPGATWHLDEVFVTLRGEPWLLWRAVDQHGVELDILLQKRRDKTAAKRFFKRVLASCAEAPCKIVTDHLRSYPAAKAEIAELAHVKHVFVKASARVNNRAENSHQPTRERERRMRGFRVPQRTQAFLSSFGPIRQHFALKRHLLRASLYRNQLAARFVAWRHFTELTQGSSAF</sequence>
<evidence type="ECO:0000259" key="4">
    <source>
        <dbReference type="Pfam" id="PF13610"/>
    </source>
</evidence>
<dbReference type="InterPro" id="IPR052183">
    <property type="entry name" value="IS_Transposase"/>
</dbReference>
<keyword evidence="6" id="KW-1185">Reference proteome</keyword>
<dbReference type="GO" id="GO:0006310">
    <property type="term" value="P:DNA recombination"/>
    <property type="evidence" value="ECO:0007669"/>
    <property type="project" value="UniProtKB-KW"/>
</dbReference>
<dbReference type="EMBL" id="WHNP01000095">
    <property type="protein sequence ID" value="MPW23192.1"/>
    <property type="molecule type" value="Genomic_DNA"/>
</dbReference>
<dbReference type="PANTHER" id="PTHR35528">
    <property type="entry name" value="BLL1675 PROTEIN"/>
    <property type="match status" value="1"/>
</dbReference>
<comment type="caution">
    <text evidence="5">The sequence shown here is derived from an EMBL/GenBank/DDBJ whole genome shotgun (WGS) entry which is preliminary data.</text>
</comment>
<dbReference type="GO" id="GO:0032196">
    <property type="term" value="P:transposition"/>
    <property type="evidence" value="ECO:0007669"/>
    <property type="project" value="UniProtKB-KW"/>
</dbReference>
<evidence type="ECO:0000313" key="6">
    <source>
        <dbReference type="Proteomes" id="UP000484381"/>
    </source>
</evidence>
<name>A0A7X1NJN4_9BURK</name>
<dbReference type="InterPro" id="IPR032874">
    <property type="entry name" value="DDE_dom"/>
</dbReference>
<evidence type="ECO:0000256" key="3">
    <source>
        <dbReference type="ARBA" id="ARBA00023172"/>
    </source>
</evidence>
<keyword evidence="1" id="KW-0815">Transposition</keyword>
<dbReference type="Pfam" id="PF13610">
    <property type="entry name" value="DDE_Tnp_IS240"/>
    <property type="match status" value="1"/>
</dbReference>
<feature type="domain" description="DDE" evidence="4">
    <location>
        <begin position="68"/>
        <end position="199"/>
    </location>
</feature>
<dbReference type="InterPro" id="IPR047930">
    <property type="entry name" value="Transpos_IS6"/>
</dbReference>
<evidence type="ECO:0000313" key="5">
    <source>
        <dbReference type="EMBL" id="MPW23192.1"/>
    </source>
</evidence>
<proteinExistence type="predicted"/>
<dbReference type="PANTHER" id="PTHR35528:SF3">
    <property type="entry name" value="BLL1675 PROTEIN"/>
    <property type="match status" value="1"/>
</dbReference>
<organism evidence="5 6">
    <name type="scientific">Paraburkholderia franconis</name>
    <dbReference type="NCBI Taxonomy" id="2654983"/>
    <lineage>
        <taxon>Bacteria</taxon>
        <taxon>Pseudomonadati</taxon>
        <taxon>Pseudomonadota</taxon>
        <taxon>Betaproteobacteria</taxon>
        <taxon>Burkholderiales</taxon>
        <taxon>Burkholderiaceae</taxon>
        <taxon>Paraburkholderia</taxon>
    </lineage>
</organism>
<reference evidence="5 6" key="1">
    <citation type="submission" date="2019-10" db="EMBL/GenBank/DDBJ databases">
        <title>Paraburkholderia sp. isolated from nodules of Mimosa pudica from Brazilian Atlantic Forest soils.</title>
        <authorList>
            <person name="Paulitsch F."/>
            <person name="Hungria M."/>
            <person name="Dall'Agnol R."/>
        </authorList>
    </citation>
    <scope>NUCLEOTIDE SEQUENCE [LARGE SCALE GENOMIC DNA]</scope>
    <source>
        <strain evidence="5 6">CNPSo 3157</strain>
    </source>
</reference>
<dbReference type="GO" id="GO:0003677">
    <property type="term" value="F:DNA binding"/>
    <property type="evidence" value="ECO:0007669"/>
    <property type="project" value="UniProtKB-KW"/>
</dbReference>
<keyword evidence="2" id="KW-0238">DNA-binding</keyword>
<dbReference type="Proteomes" id="UP000484381">
    <property type="component" value="Unassembled WGS sequence"/>
</dbReference>
<gene>
    <name evidence="5" type="ORF">GCT13_42115</name>
</gene>
<evidence type="ECO:0000256" key="1">
    <source>
        <dbReference type="ARBA" id="ARBA00022578"/>
    </source>
</evidence>